<keyword evidence="1" id="KW-0812">Transmembrane</keyword>
<keyword evidence="1" id="KW-1133">Transmembrane helix</keyword>
<dbReference type="Proteomes" id="UP000746471">
    <property type="component" value="Unassembled WGS sequence"/>
</dbReference>
<sequence length="173" mass="20055">MIKFRLYFDKDLETEWLNEMAAKGYAMTGFFAGFYMFENCEPGKYIYQVDLGSRFFSVSNDYREFMSDTGVEIVQTWGFWIILRRLSSAGKFELYTDVDSSIAHYTKIRRMFIVVLAIEICCFFIELAGAMAGSHVAQVFVFLFIFIVAAFVQIILKTSQTIAKLEERKGGRY</sequence>
<evidence type="ECO:0000313" key="3">
    <source>
        <dbReference type="Proteomes" id="UP000746471"/>
    </source>
</evidence>
<organism evidence="2 3">
    <name type="scientific">Fusibacter paucivorans</name>
    <dbReference type="NCBI Taxonomy" id="76009"/>
    <lineage>
        <taxon>Bacteria</taxon>
        <taxon>Bacillati</taxon>
        <taxon>Bacillota</taxon>
        <taxon>Clostridia</taxon>
        <taxon>Eubacteriales</taxon>
        <taxon>Eubacteriales Family XII. Incertae Sedis</taxon>
        <taxon>Fusibacter</taxon>
    </lineage>
</organism>
<accession>A0ABS5PUT9</accession>
<feature type="transmembrane region" description="Helical" evidence="1">
    <location>
        <begin position="136"/>
        <end position="156"/>
    </location>
</feature>
<evidence type="ECO:0000256" key="1">
    <source>
        <dbReference type="SAM" id="Phobius"/>
    </source>
</evidence>
<gene>
    <name evidence="2" type="ORF">KHM83_15965</name>
</gene>
<proteinExistence type="predicted"/>
<keyword evidence="1" id="KW-0472">Membrane</keyword>
<dbReference type="RefSeq" id="WP_213238045.1">
    <property type="nucleotide sequence ID" value="NZ_JAHBCL010000033.1"/>
</dbReference>
<protein>
    <submittedName>
        <fullName evidence="2">DUF2812 domain-containing protein</fullName>
    </submittedName>
</protein>
<evidence type="ECO:0000313" key="2">
    <source>
        <dbReference type="EMBL" id="MBS7528184.1"/>
    </source>
</evidence>
<name>A0ABS5PUT9_9FIRM</name>
<keyword evidence="3" id="KW-1185">Reference proteome</keyword>
<dbReference type="EMBL" id="JAHBCL010000033">
    <property type="protein sequence ID" value="MBS7528184.1"/>
    <property type="molecule type" value="Genomic_DNA"/>
</dbReference>
<dbReference type="InterPro" id="IPR021359">
    <property type="entry name" value="DUF2812"/>
</dbReference>
<feature type="transmembrane region" description="Helical" evidence="1">
    <location>
        <begin position="111"/>
        <end position="130"/>
    </location>
</feature>
<comment type="caution">
    <text evidence="2">The sequence shown here is derived from an EMBL/GenBank/DDBJ whole genome shotgun (WGS) entry which is preliminary data.</text>
</comment>
<reference evidence="2 3" key="1">
    <citation type="submission" date="2021-05" db="EMBL/GenBank/DDBJ databases">
        <title>Fusibacter ferrireducens sp. nov., an anaerobic, sulfur- and Fe-reducing bacterium isolated from the mangrove sediment.</title>
        <authorList>
            <person name="Qiu D."/>
        </authorList>
    </citation>
    <scope>NUCLEOTIDE SEQUENCE [LARGE SCALE GENOMIC DNA]</scope>
    <source>
        <strain evidence="2 3">DSM 12116</strain>
    </source>
</reference>
<dbReference type="Pfam" id="PF11193">
    <property type="entry name" value="DUF2812"/>
    <property type="match status" value="1"/>
</dbReference>